<comment type="caution">
    <text evidence="2">The sequence shown here is derived from an EMBL/GenBank/DDBJ whole genome shotgun (WGS) entry which is preliminary data.</text>
</comment>
<evidence type="ECO:0000256" key="1">
    <source>
        <dbReference type="SAM" id="Phobius"/>
    </source>
</evidence>
<proteinExistence type="predicted"/>
<organism evidence="2">
    <name type="scientific">marine sediment metagenome</name>
    <dbReference type="NCBI Taxonomy" id="412755"/>
    <lineage>
        <taxon>unclassified sequences</taxon>
        <taxon>metagenomes</taxon>
        <taxon>ecological metagenomes</taxon>
    </lineage>
</organism>
<dbReference type="EMBL" id="LAZR01005215">
    <property type="protein sequence ID" value="KKN01855.1"/>
    <property type="molecule type" value="Genomic_DNA"/>
</dbReference>
<keyword evidence="1" id="KW-0472">Membrane</keyword>
<sequence>MRTNPIEGWIVFGMVLALAAVPFLVAYAADYVWHRLSEAP</sequence>
<reference evidence="2" key="1">
    <citation type="journal article" date="2015" name="Nature">
        <title>Complex archaea that bridge the gap between prokaryotes and eukaryotes.</title>
        <authorList>
            <person name="Spang A."/>
            <person name="Saw J.H."/>
            <person name="Jorgensen S.L."/>
            <person name="Zaremba-Niedzwiedzka K."/>
            <person name="Martijn J."/>
            <person name="Lind A.E."/>
            <person name="van Eijk R."/>
            <person name="Schleper C."/>
            <person name="Guy L."/>
            <person name="Ettema T.J."/>
        </authorList>
    </citation>
    <scope>NUCLEOTIDE SEQUENCE</scope>
</reference>
<evidence type="ECO:0000313" key="2">
    <source>
        <dbReference type="EMBL" id="KKN01855.1"/>
    </source>
</evidence>
<keyword evidence="1" id="KW-0812">Transmembrane</keyword>
<keyword evidence="1" id="KW-1133">Transmembrane helix</keyword>
<name>A0A0F9M3B5_9ZZZZ</name>
<gene>
    <name evidence="2" type="ORF">LCGC14_1123520</name>
</gene>
<dbReference type="AlphaFoldDB" id="A0A0F9M3B5"/>
<accession>A0A0F9M3B5</accession>
<protein>
    <submittedName>
        <fullName evidence="2">Uncharacterized protein</fullName>
    </submittedName>
</protein>
<feature type="transmembrane region" description="Helical" evidence="1">
    <location>
        <begin position="6"/>
        <end position="29"/>
    </location>
</feature>